<dbReference type="InterPro" id="IPR006311">
    <property type="entry name" value="TAT_signal"/>
</dbReference>
<name>A0ABS4PVP5_9PSEU</name>
<dbReference type="RefSeq" id="WP_209666663.1">
    <property type="nucleotide sequence ID" value="NZ_JAGGMS010000001.1"/>
</dbReference>
<keyword evidence="2" id="KW-1185">Reference proteome</keyword>
<evidence type="ECO:0000313" key="1">
    <source>
        <dbReference type="EMBL" id="MBP2183497.1"/>
    </source>
</evidence>
<comment type="caution">
    <text evidence="1">The sequence shown here is derived from an EMBL/GenBank/DDBJ whole genome shotgun (WGS) entry which is preliminary data.</text>
</comment>
<evidence type="ECO:0008006" key="3">
    <source>
        <dbReference type="Google" id="ProtNLM"/>
    </source>
</evidence>
<sequence>MTASDRHLGTGRRNFLKGAAAAALGIGGMVATGLPALAARQAGLPPAGAEFPLGLIADKSGLRIGSTDVRTDLRGEVAFRAETNAGGPADSVRLRMLGLRMSGELSGDGSRQDGGVILIEQEDADVAVQSLLKLTQPFPQRYEQTMVLSFTMKIVQPGARIDQPLVLTTKEPAVLVGQLTQFPPKGDFYQLQNPVDLVLPDDPDTTLATIHTFPVQVGSLG</sequence>
<gene>
    <name evidence="1" type="ORF">JOM49_005023</name>
</gene>
<accession>A0ABS4PVP5</accession>
<dbReference type="EMBL" id="JAGGMS010000001">
    <property type="protein sequence ID" value="MBP2183497.1"/>
    <property type="molecule type" value="Genomic_DNA"/>
</dbReference>
<reference evidence="1 2" key="1">
    <citation type="submission" date="2021-03" db="EMBL/GenBank/DDBJ databases">
        <title>Sequencing the genomes of 1000 actinobacteria strains.</title>
        <authorList>
            <person name="Klenk H.-P."/>
        </authorList>
    </citation>
    <scope>NUCLEOTIDE SEQUENCE [LARGE SCALE GENOMIC DNA]</scope>
    <source>
        <strain evidence="1 2">DSM 45510</strain>
    </source>
</reference>
<organism evidence="1 2">
    <name type="scientific">Amycolatopsis magusensis</name>
    <dbReference type="NCBI Taxonomy" id="882444"/>
    <lineage>
        <taxon>Bacteria</taxon>
        <taxon>Bacillati</taxon>
        <taxon>Actinomycetota</taxon>
        <taxon>Actinomycetes</taxon>
        <taxon>Pseudonocardiales</taxon>
        <taxon>Pseudonocardiaceae</taxon>
        <taxon>Amycolatopsis</taxon>
    </lineage>
</organism>
<evidence type="ECO:0000313" key="2">
    <source>
        <dbReference type="Proteomes" id="UP000741013"/>
    </source>
</evidence>
<proteinExistence type="predicted"/>
<dbReference type="PROSITE" id="PS51318">
    <property type="entry name" value="TAT"/>
    <property type="match status" value="1"/>
</dbReference>
<dbReference type="Proteomes" id="UP000741013">
    <property type="component" value="Unassembled WGS sequence"/>
</dbReference>
<protein>
    <recommendedName>
        <fullName evidence="3">Tat (Twin-arginine translocation) pathway signal sequence</fullName>
    </recommendedName>
</protein>